<dbReference type="SUPFAM" id="SSF53756">
    <property type="entry name" value="UDP-Glycosyltransferase/glycogen phosphorylase"/>
    <property type="match status" value="1"/>
</dbReference>
<dbReference type="EC" id="2.4.1.250" evidence="2"/>
<dbReference type="Gene3D" id="3.40.50.2000">
    <property type="entry name" value="Glycogen Phosphorylase B"/>
    <property type="match status" value="2"/>
</dbReference>
<evidence type="ECO:0000313" key="3">
    <source>
        <dbReference type="Proteomes" id="UP000032047"/>
    </source>
</evidence>
<gene>
    <name evidence="2" type="ORF">JV16_02414</name>
</gene>
<dbReference type="GO" id="GO:0102710">
    <property type="term" value="F:D-inositol-3-phosphate glycosyltransferase activity"/>
    <property type="evidence" value="ECO:0007669"/>
    <property type="project" value="UniProtKB-EC"/>
</dbReference>
<organism evidence="2 3">
    <name type="scientific">Anoxybacillus ayderensis</name>
    <dbReference type="NCBI Taxonomy" id="265546"/>
    <lineage>
        <taxon>Bacteria</taxon>
        <taxon>Bacillati</taxon>
        <taxon>Bacillota</taxon>
        <taxon>Bacilli</taxon>
        <taxon>Bacillales</taxon>
        <taxon>Anoxybacillaceae</taxon>
        <taxon>Anoxybacillus</taxon>
    </lineage>
</organism>
<keyword evidence="3" id="KW-1185">Reference proteome</keyword>
<dbReference type="InterPro" id="IPR001296">
    <property type="entry name" value="Glyco_trans_1"/>
</dbReference>
<feature type="domain" description="Glycosyl transferase family 1" evidence="1">
    <location>
        <begin position="186"/>
        <end position="343"/>
    </location>
</feature>
<keyword evidence="2" id="KW-0328">Glycosyltransferase</keyword>
<evidence type="ECO:0000313" key="2">
    <source>
        <dbReference type="EMBL" id="KIP20467.1"/>
    </source>
</evidence>
<dbReference type="AlphaFoldDB" id="A0A0D0HML0"/>
<dbReference type="Proteomes" id="UP000032047">
    <property type="component" value="Unassembled WGS sequence"/>
</dbReference>
<proteinExistence type="predicted"/>
<dbReference type="RefSeq" id="WP_042536000.1">
    <property type="nucleotide sequence ID" value="NZ_JXTG01000016.1"/>
</dbReference>
<keyword evidence="2" id="KW-0808">Transferase</keyword>
<accession>A0A0D0HML0</accession>
<dbReference type="PATRIC" id="fig|265546.4.peg.2426"/>
<dbReference type="PANTHER" id="PTHR45947:SF3">
    <property type="entry name" value="SULFOQUINOVOSYL TRANSFERASE SQD2"/>
    <property type="match status" value="1"/>
</dbReference>
<dbReference type="PANTHER" id="PTHR45947">
    <property type="entry name" value="SULFOQUINOVOSYL TRANSFERASE SQD2"/>
    <property type="match status" value="1"/>
</dbReference>
<name>A0A0D0HML0_9BACL</name>
<comment type="caution">
    <text evidence="2">The sequence shown here is derived from an EMBL/GenBank/DDBJ whole genome shotgun (WGS) entry which is preliminary data.</text>
</comment>
<dbReference type="CDD" id="cd03801">
    <property type="entry name" value="GT4_PimA-like"/>
    <property type="match status" value="1"/>
</dbReference>
<dbReference type="InterPro" id="IPR050194">
    <property type="entry name" value="Glycosyltransferase_grp1"/>
</dbReference>
<dbReference type="Pfam" id="PF00534">
    <property type="entry name" value="Glycos_transf_1"/>
    <property type="match status" value="1"/>
</dbReference>
<reference evidence="2 3" key="1">
    <citation type="submission" date="2015-01" db="EMBL/GenBank/DDBJ databases">
        <title>Genome sequence of Anoxybacillus ayderensis strain AB04.</title>
        <authorList>
            <person name="Belduz A.O."/>
            <person name="Canakci S."/>
            <person name="Chan K.-G."/>
            <person name="Kahar U.M."/>
            <person name="Yaakob A.S."/>
            <person name="Chan C.S."/>
            <person name="Goh K.M."/>
        </authorList>
    </citation>
    <scope>NUCLEOTIDE SEQUENCE [LARGE SCALE GENOMIC DNA]</scope>
    <source>
        <strain evidence="2 3">AB04</strain>
    </source>
</reference>
<protein>
    <submittedName>
        <fullName evidence="2">D-inositol-3-phosphate glycosyltransferase</fullName>
        <ecNumber evidence="2">2.4.1.250</ecNumber>
    </submittedName>
</protein>
<evidence type="ECO:0000259" key="1">
    <source>
        <dbReference type="Pfam" id="PF00534"/>
    </source>
</evidence>
<dbReference type="EMBL" id="JXTG01000016">
    <property type="protein sequence ID" value="KIP20467.1"/>
    <property type="molecule type" value="Genomic_DNA"/>
</dbReference>
<sequence>MNIAFVTNLRAPYRTLQLNEFSKIKDVTLTVYYTDKPNKNRDWNTNKAIGYREVDLESYKLFEKFGYLNKGLVEIVKSHDLLILGGYEKPTYIVLSILCKILKKPFILLFDGISTYRLDKRESFLKRLIKSIVIKNASFIMGNGNVSKRYFSELFSYPIERIYNQYLTVDTKRIEVLYKDRAKYRKIYREKLGIKQNDKVLIYSGRLIDIKNVRIVINAIAKLKKENLVFLVIGGGILEDELRRYAEELNVNMIITGFLPDQDEVFKHYFVGDAVILPSIVEPWGLVINEALAAGLPVIVSKHCGCANDLVVHGENGYLVNPFDVDEISKYIENVIYIDDKEKSSKKSKEIISEWTFENSRKSLEKMVHHQKMYLHLPLKYVSRF</sequence>